<dbReference type="GO" id="GO:0005576">
    <property type="term" value="C:extracellular region"/>
    <property type="evidence" value="ECO:0007669"/>
    <property type="project" value="UniProtKB-SubCell"/>
</dbReference>
<organism evidence="4">
    <name type="scientific">Isometrus maculatus</name>
    <name type="common">Lesser brown scorpion</name>
    <name type="synonym">Scorpio maculatus</name>
    <dbReference type="NCBI Taxonomy" id="497827"/>
    <lineage>
        <taxon>Eukaryota</taxon>
        <taxon>Metazoa</taxon>
        <taxon>Ecdysozoa</taxon>
        <taxon>Arthropoda</taxon>
        <taxon>Chelicerata</taxon>
        <taxon>Arachnida</taxon>
        <taxon>Scorpiones</taxon>
        <taxon>Buthida</taxon>
        <taxon>Buthoidea</taxon>
        <taxon>Buthidae</taxon>
        <taxon>Isometrus</taxon>
    </lineage>
</organism>
<sequence>MKLAFVILLCFLTLASAQIETKVHCENINYCYTPCRELCLKPHKCINKRCTCNPKINVCTR</sequence>
<reference evidence="4" key="1">
    <citation type="submission" date="2007-10" db="EMBL/GenBank/DDBJ databases">
        <title>Classification and functional annotation of ESTs from venom glands of Isometrus maculatus.</title>
        <authorList>
            <person name="Li W."/>
            <person name="Ma Y."/>
            <person name="Zhao R."/>
            <person name="Cao Z."/>
        </authorList>
    </citation>
    <scope>NUCLEOTIDE SEQUENCE</scope>
    <source>
        <tissue evidence="4">Venom gland</tissue>
    </source>
</reference>
<feature type="signal peptide" evidence="3">
    <location>
        <begin position="1"/>
        <end position="17"/>
    </location>
</feature>
<name>A0A0U1TZC3_ISOMC</name>
<evidence type="ECO:0000256" key="2">
    <source>
        <dbReference type="ARBA" id="ARBA00022525"/>
    </source>
</evidence>
<proteinExistence type="evidence at transcript level"/>
<feature type="chain" id="PRO_5006829233" evidence="3">
    <location>
        <begin position="18"/>
        <end position="61"/>
    </location>
</feature>
<evidence type="ECO:0000256" key="1">
    <source>
        <dbReference type="ARBA" id="ARBA00004613"/>
    </source>
</evidence>
<protein>
    <submittedName>
        <fullName evidence="4">Uncharacterized protein</fullName>
    </submittedName>
</protein>
<dbReference type="Gene3D" id="3.30.30.10">
    <property type="entry name" value="Knottin, scorpion toxin-like"/>
    <property type="match status" value="1"/>
</dbReference>
<evidence type="ECO:0000313" key="4">
    <source>
        <dbReference type="EMBL" id="ACD11844.1"/>
    </source>
</evidence>
<accession>A0A0U1TZC3</accession>
<dbReference type="InterPro" id="IPR036574">
    <property type="entry name" value="Scorpion_toxin-like_sf"/>
</dbReference>
<comment type="subcellular location">
    <subcellularLocation>
        <location evidence="1">Secreted</location>
    </subcellularLocation>
</comment>
<dbReference type="SUPFAM" id="SSF57095">
    <property type="entry name" value="Scorpion toxin-like"/>
    <property type="match status" value="1"/>
</dbReference>
<evidence type="ECO:0000256" key="3">
    <source>
        <dbReference type="SAM" id="SignalP"/>
    </source>
</evidence>
<keyword evidence="2" id="KW-0964">Secreted</keyword>
<dbReference type="AlphaFoldDB" id="A0A0U1TZC3"/>
<dbReference type="EMBL" id="EU252260">
    <property type="protein sequence ID" value="ACD11844.1"/>
    <property type="molecule type" value="mRNA"/>
</dbReference>
<keyword evidence="3" id="KW-0732">Signal</keyword>